<keyword evidence="3" id="KW-1185">Reference proteome</keyword>
<dbReference type="PANTHER" id="PTHR11236:SF18">
    <property type="entry name" value="AMINODEOXYCHORISMATE SYNTHASE"/>
    <property type="match status" value="1"/>
</dbReference>
<dbReference type="Proteomes" id="UP000279859">
    <property type="component" value="Unassembled WGS sequence"/>
</dbReference>
<accession>A0A3M8LCC2</accession>
<comment type="caution">
    <text evidence="2">The sequence shown here is derived from an EMBL/GenBank/DDBJ whole genome shotgun (WGS) entry which is preliminary data.</text>
</comment>
<feature type="domain" description="Chorismate-utilising enzyme C-terminal" evidence="1">
    <location>
        <begin position="158"/>
        <end position="412"/>
    </location>
</feature>
<dbReference type="GO" id="GO:0005737">
    <property type="term" value="C:cytoplasm"/>
    <property type="evidence" value="ECO:0007669"/>
    <property type="project" value="TreeGrafter"/>
</dbReference>
<dbReference type="Gene3D" id="3.60.120.10">
    <property type="entry name" value="Anthranilate synthase"/>
    <property type="match status" value="1"/>
</dbReference>
<dbReference type="PANTHER" id="PTHR11236">
    <property type="entry name" value="AMINOBENZOATE/ANTHRANILATE SYNTHASE"/>
    <property type="match status" value="1"/>
</dbReference>
<dbReference type="EMBL" id="RDSR01000009">
    <property type="protein sequence ID" value="RNE62579.1"/>
    <property type="molecule type" value="Genomic_DNA"/>
</dbReference>
<reference evidence="2 3" key="1">
    <citation type="submission" date="2018-11" db="EMBL/GenBank/DDBJ databases">
        <title>Cryobacterium sp. nov., isolated from rhizosphere soil of lettuce.</title>
        <authorList>
            <person name="Wang Y."/>
        </authorList>
    </citation>
    <scope>NUCLEOTIDE SEQUENCE [LARGE SCALE GENOMIC DNA]</scope>
    <source>
        <strain evidence="2 3">NEAU-85</strain>
    </source>
</reference>
<dbReference type="PRINTS" id="PR00095">
    <property type="entry name" value="ANTSNTHASEI"/>
</dbReference>
<dbReference type="InterPro" id="IPR019999">
    <property type="entry name" value="Anth_synth_I-like"/>
</dbReference>
<dbReference type="InterPro" id="IPR015890">
    <property type="entry name" value="Chorismate_C"/>
</dbReference>
<name>A0A3M8LCC2_9MICO</name>
<organism evidence="2 3">
    <name type="scientific">Cryobacterium tepidiphilum</name>
    <dbReference type="NCBI Taxonomy" id="2486026"/>
    <lineage>
        <taxon>Bacteria</taxon>
        <taxon>Bacillati</taxon>
        <taxon>Actinomycetota</taxon>
        <taxon>Actinomycetes</taxon>
        <taxon>Micrococcales</taxon>
        <taxon>Microbacteriaceae</taxon>
        <taxon>Cryobacterium</taxon>
    </lineage>
</organism>
<dbReference type="GO" id="GO:0000162">
    <property type="term" value="P:L-tryptophan biosynthetic process"/>
    <property type="evidence" value="ECO:0007669"/>
    <property type="project" value="TreeGrafter"/>
</dbReference>
<dbReference type="GO" id="GO:0046820">
    <property type="term" value="F:4-amino-4-deoxychorismate synthase activity"/>
    <property type="evidence" value="ECO:0007669"/>
    <property type="project" value="TreeGrafter"/>
</dbReference>
<evidence type="ECO:0000313" key="2">
    <source>
        <dbReference type="EMBL" id="RNE62579.1"/>
    </source>
</evidence>
<sequence>MLRFGTSGDVVWADAGDEPGDGPSIIGWGDALTADALAPGAVAAALHLVETDLAAGTSRPSPLGWYGWIGYACAAHTLGVDPRTLTRPGGTDLAMLKVQRAIVFDHRAQRARLVCDSDDATDAAWRREVTTWWSSAERAPLLPPPPVGRAAARWADSDARYLRLIEECQRAITAGDVYQACLTTGAVVDGVDDDLDAYRRLRRHSPAPHAAFLRIGGTSLLSASPERFLSATPAGRLATSPIKGTRPRADDPAADRLAAAELLESEKERAENLMIVDLMRNDLMRSCPPASVEVTELFAVKSYRHVHQLVSTIEGDLRPGVSPLTAALACFPPGSMTGVPKRRAVQLLAGLEGAPRGAYAGVVGRFEYSGTAELAVVIRTIVIDGGRARIGAGGGITALSDPAAELAEVKTKAAPLLAVLGSR</sequence>
<protein>
    <submittedName>
        <fullName evidence="2">Anthranilate synthase component I family protein</fullName>
    </submittedName>
</protein>
<dbReference type="SUPFAM" id="SSF56322">
    <property type="entry name" value="ADC synthase"/>
    <property type="match status" value="1"/>
</dbReference>
<evidence type="ECO:0000259" key="1">
    <source>
        <dbReference type="Pfam" id="PF00425"/>
    </source>
</evidence>
<proteinExistence type="predicted"/>
<gene>
    <name evidence="2" type="ORF">EEJ31_07025</name>
</gene>
<dbReference type="Pfam" id="PF00425">
    <property type="entry name" value="Chorismate_bind"/>
    <property type="match status" value="1"/>
</dbReference>
<evidence type="ECO:0000313" key="3">
    <source>
        <dbReference type="Proteomes" id="UP000279859"/>
    </source>
</evidence>
<dbReference type="InterPro" id="IPR005801">
    <property type="entry name" value="ADC_synthase"/>
</dbReference>
<dbReference type="GO" id="GO:0008153">
    <property type="term" value="P:4-aminobenzoate biosynthetic process"/>
    <property type="evidence" value="ECO:0007669"/>
    <property type="project" value="TreeGrafter"/>
</dbReference>
<dbReference type="AlphaFoldDB" id="A0A3M8LCC2"/>